<sequence>MNKILIFAGCDESKLLIKKIVDNYLNLAEFHILYEKDEIKNCFEEKENIFFYKINFYAYEAFKHILKKDFNKIVIFVKNKNVASYLLKRVKFYKTPILFVKFWMDFEINSENYIEIIDVPEIVTNKIIDFLPNVPLFARDVGLGVGEILEVEIPPHSPFAYKQIAIFDRYNVKVAALYRNNELKNFKKTSIILPNDKLILVGKPETLKQLFNQIKKNIGAFPQPYGQNIYLLLDMKNIKKNEISKLLKAALFLHRKLKHKKLIIKIINPSLYTQLNKLHKFENIQILTDYINQSYEKVLKEDNNKLNIGLFITNNELFFKYKKTFFELKKPILKIGDESIKKCEAL</sequence>
<dbReference type="EMBL" id="ABCJ01000001">
    <property type="protein sequence ID" value="EDM24506.1"/>
    <property type="molecule type" value="Genomic_DNA"/>
</dbReference>
<name>A0AAI9AHW3_9BACT</name>
<evidence type="ECO:0000313" key="3">
    <source>
        <dbReference type="Proteomes" id="UP000003288"/>
    </source>
</evidence>
<gene>
    <name evidence="2" type="ORF">CMTB2_03283</name>
</gene>
<dbReference type="AlphaFoldDB" id="A0AAI9AHW3"/>
<dbReference type="InterPro" id="IPR006037">
    <property type="entry name" value="RCK_C"/>
</dbReference>
<reference evidence="2 3" key="1">
    <citation type="journal article" date="2011" name="Stand. Genomic Sci.">
        <title>Draft genome sequence of Caminibacter mediatlanticus strain TB-2, an epsilonproteobacterium isolated from a deep-sea hydrothermal vent.</title>
        <authorList>
            <person name="Giovannelli D."/>
            <person name="Ferriera S."/>
            <person name="Johnson J."/>
            <person name="Kravitz S."/>
            <person name="Perez-Rodriguez I."/>
            <person name="Ricci J."/>
            <person name="O'Brien C."/>
            <person name="Voordeckers J.W."/>
            <person name="Bini E."/>
            <person name="Vetriani C."/>
        </authorList>
    </citation>
    <scope>NUCLEOTIDE SEQUENCE [LARGE SCALE GENOMIC DNA]</scope>
    <source>
        <strain evidence="2 3">TB-2</strain>
    </source>
</reference>
<dbReference type="GO" id="GO:0008324">
    <property type="term" value="F:monoatomic cation transmembrane transporter activity"/>
    <property type="evidence" value="ECO:0007669"/>
    <property type="project" value="InterPro"/>
</dbReference>
<evidence type="ECO:0000313" key="2">
    <source>
        <dbReference type="EMBL" id="EDM24506.1"/>
    </source>
</evidence>
<proteinExistence type="predicted"/>
<dbReference type="InterPro" id="IPR036721">
    <property type="entry name" value="RCK_C_sf"/>
</dbReference>
<dbReference type="PROSITE" id="PS51202">
    <property type="entry name" value="RCK_C"/>
    <property type="match status" value="1"/>
</dbReference>
<dbReference type="Pfam" id="PF02080">
    <property type="entry name" value="TrkA_C"/>
    <property type="match status" value="1"/>
</dbReference>
<accession>A0AAI9AHW3</accession>
<dbReference type="SUPFAM" id="SSF116726">
    <property type="entry name" value="TrkA C-terminal domain-like"/>
    <property type="match status" value="1"/>
</dbReference>
<dbReference type="GO" id="GO:0006813">
    <property type="term" value="P:potassium ion transport"/>
    <property type="evidence" value="ECO:0007669"/>
    <property type="project" value="InterPro"/>
</dbReference>
<comment type="caution">
    <text evidence="2">The sequence shown here is derived from an EMBL/GenBank/DDBJ whole genome shotgun (WGS) entry which is preliminary data.</text>
</comment>
<organism evidence="2 3">
    <name type="scientific">Caminibacter mediatlanticus TB-2</name>
    <dbReference type="NCBI Taxonomy" id="391592"/>
    <lineage>
        <taxon>Bacteria</taxon>
        <taxon>Pseudomonadati</taxon>
        <taxon>Campylobacterota</taxon>
        <taxon>Epsilonproteobacteria</taxon>
        <taxon>Nautiliales</taxon>
        <taxon>Nautiliaceae</taxon>
        <taxon>Caminibacter</taxon>
    </lineage>
</organism>
<evidence type="ECO:0000259" key="1">
    <source>
        <dbReference type="PROSITE" id="PS51202"/>
    </source>
</evidence>
<dbReference type="RefSeq" id="WP_007473496.1">
    <property type="nucleotide sequence ID" value="NZ_ABCJ01000001.1"/>
</dbReference>
<dbReference type="Gene3D" id="3.30.70.1450">
    <property type="entry name" value="Regulator of K+ conductance, C-terminal domain"/>
    <property type="match status" value="1"/>
</dbReference>
<feature type="domain" description="RCK C-terminal" evidence="1">
    <location>
        <begin position="136"/>
        <end position="216"/>
    </location>
</feature>
<dbReference type="Proteomes" id="UP000003288">
    <property type="component" value="Unassembled WGS sequence"/>
</dbReference>
<protein>
    <submittedName>
        <fullName evidence="2">TrkA-C</fullName>
    </submittedName>
</protein>